<dbReference type="AlphaFoldDB" id="A0A9P6DUT0"/>
<accession>A0A9P6DUT0</accession>
<feature type="region of interest" description="Disordered" evidence="1">
    <location>
        <begin position="1"/>
        <end position="70"/>
    </location>
</feature>
<protein>
    <submittedName>
        <fullName evidence="2">Uncharacterized protein</fullName>
    </submittedName>
</protein>
<gene>
    <name evidence="2" type="ORF">BS47DRAFT_1342869</name>
</gene>
<evidence type="ECO:0000313" key="2">
    <source>
        <dbReference type="EMBL" id="KAF9514567.1"/>
    </source>
</evidence>
<sequence>MPKMDDATLGEPPSHAELEDGEISDPEGIPVNGNPGKTEVAPPPDPPPKPAQTPSHQASGSAASSSRALRVSVYLAYDALTHR</sequence>
<reference evidence="2" key="1">
    <citation type="journal article" date="2020" name="Nat. Commun.">
        <title>Large-scale genome sequencing of mycorrhizal fungi provides insights into the early evolution of symbiotic traits.</title>
        <authorList>
            <person name="Miyauchi S."/>
            <person name="Kiss E."/>
            <person name="Kuo A."/>
            <person name="Drula E."/>
            <person name="Kohler A."/>
            <person name="Sanchez-Garcia M."/>
            <person name="Morin E."/>
            <person name="Andreopoulos B."/>
            <person name="Barry K.W."/>
            <person name="Bonito G."/>
            <person name="Buee M."/>
            <person name="Carver A."/>
            <person name="Chen C."/>
            <person name="Cichocki N."/>
            <person name="Clum A."/>
            <person name="Culley D."/>
            <person name="Crous P.W."/>
            <person name="Fauchery L."/>
            <person name="Girlanda M."/>
            <person name="Hayes R.D."/>
            <person name="Keri Z."/>
            <person name="LaButti K."/>
            <person name="Lipzen A."/>
            <person name="Lombard V."/>
            <person name="Magnuson J."/>
            <person name="Maillard F."/>
            <person name="Murat C."/>
            <person name="Nolan M."/>
            <person name="Ohm R.A."/>
            <person name="Pangilinan J."/>
            <person name="Pereira M.F."/>
            <person name="Perotto S."/>
            <person name="Peter M."/>
            <person name="Pfister S."/>
            <person name="Riley R."/>
            <person name="Sitrit Y."/>
            <person name="Stielow J.B."/>
            <person name="Szollosi G."/>
            <person name="Zifcakova L."/>
            <person name="Stursova M."/>
            <person name="Spatafora J.W."/>
            <person name="Tedersoo L."/>
            <person name="Vaario L.M."/>
            <person name="Yamada A."/>
            <person name="Yan M."/>
            <person name="Wang P."/>
            <person name="Xu J."/>
            <person name="Bruns T."/>
            <person name="Baldrian P."/>
            <person name="Vilgalys R."/>
            <person name="Dunand C."/>
            <person name="Henrissat B."/>
            <person name="Grigoriev I.V."/>
            <person name="Hibbett D."/>
            <person name="Nagy L.G."/>
            <person name="Martin F.M."/>
        </authorList>
    </citation>
    <scope>NUCLEOTIDE SEQUENCE</scope>
    <source>
        <strain evidence="2">UP504</strain>
    </source>
</reference>
<name>A0A9P6DUT0_9AGAM</name>
<evidence type="ECO:0000313" key="3">
    <source>
        <dbReference type="Proteomes" id="UP000886523"/>
    </source>
</evidence>
<comment type="caution">
    <text evidence="2">The sequence shown here is derived from an EMBL/GenBank/DDBJ whole genome shotgun (WGS) entry which is preliminary data.</text>
</comment>
<evidence type="ECO:0000256" key="1">
    <source>
        <dbReference type="SAM" id="MobiDB-lite"/>
    </source>
</evidence>
<proteinExistence type="predicted"/>
<feature type="compositionally biased region" description="Pro residues" evidence="1">
    <location>
        <begin position="41"/>
        <end position="51"/>
    </location>
</feature>
<keyword evidence="3" id="KW-1185">Reference proteome</keyword>
<feature type="compositionally biased region" description="Low complexity" evidence="1">
    <location>
        <begin position="52"/>
        <end position="70"/>
    </location>
</feature>
<dbReference type="EMBL" id="MU128959">
    <property type="protein sequence ID" value="KAF9514567.1"/>
    <property type="molecule type" value="Genomic_DNA"/>
</dbReference>
<dbReference type="Proteomes" id="UP000886523">
    <property type="component" value="Unassembled WGS sequence"/>
</dbReference>
<organism evidence="2 3">
    <name type="scientific">Hydnum rufescens UP504</name>
    <dbReference type="NCBI Taxonomy" id="1448309"/>
    <lineage>
        <taxon>Eukaryota</taxon>
        <taxon>Fungi</taxon>
        <taxon>Dikarya</taxon>
        <taxon>Basidiomycota</taxon>
        <taxon>Agaricomycotina</taxon>
        <taxon>Agaricomycetes</taxon>
        <taxon>Cantharellales</taxon>
        <taxon>Hydnaceae</taxon>
        <taxon>Hydnum</taxon>
    </lineage>
</organism>